<dbReference type="Gene3D" id="3.40.50.720">
    <property type="entry name" value="NAD(P)-binding Rossmann-like Domain"/>
    <property type="match status" value="1"/>
</dbReference>
<name>A0ABP8E1D0_9MICO</name>
<accession>A0ABP8E1D0</accession>
<evidence type="ECO:0000313" key="3">
    <source>
        <dbReference type="EMBL" id="GAA4266011.1"/>
    </source>
</evidence>
<dbReference type="Pfam" id="PF03807">
    <property type="entry name" value="F420_oxidored"/>
    <property type="match status" value="1"/>
</dbReference>
<evidence type="ECO:0000256" key="1">
    <source>
        <dbReference type="ARBA" id="ARBA00023002"/>
    </source>
</evidence>
<dbReference type="InterPro" id="IPR051267">
    <property type="entry name" value="STEAP_metalloreductase"/>
</dbReference>
<comment type="caution">
    <text evidence="3">The sequence shown here is derived from an EMBL/GenBank/DDBJ whole genome shotgun (WGS) entry which is preliminary data.</text>
</comment>
<evidence type="ECO:0000313" key="4">
    <source>
        <dbReference type="Proteomes" id="UP001501594"/>
    </source>
</evidence>
<dbReference type="PANTHER" id="PTHR14239">
    <property type="entry name" value="DUDULIN-RELATED"/>
    <property type="match status" value="1"/>
</dbReference>
<evidence type="ECO:0000259" key="2">
    <source>
        <dbReference type="Pfam" id="PF03807"/>
    </source>
</evidence>
<dbReference type="InterPro" id="IPR036291">
    <property type="entry name" value="NAD(P)-bd_dom_sf"/>
</dbReference>
<keyword evidence="4" id="KW-1185">Reference proteome</keyword>
<keyword evidence="1" id="KW-0560">Oxidoreductase</keyword>
<organism evidence="3 4">
    <name type="scientific">Frondihabitans peucedani</name>
    <dbReference type="NCBI Taxonomy" id="598626"/>
    <lineage>
        <taxon>Bacteria</taxon>
        <taxon>Bacillati</taxon>
        <taxon>Actinomycetota</taxon>
        <taxon>Actinomycetes</taxon>
        <taxon>Micrococcales</taxon>
        <taxon>Microbacteriaceae</taxon>
        <taxon>Frondihabitans</taxon>
    </lineage>
</organism>
<dbReference type="PANTHER" id="PTHR14239:SF10">
    <property type="entry name" value="REDUCTASE"/>
    <property type="match status" value="1"/>
</dbReference>
<proteinExistence type="predicted"/>
<dbReference type="InterPro" id="IPR028939">
    <property type="entry name" value="P5C_Rdtase_cat_N"/>
</dbReference>
<sequence length="209" mass="21909">MAVESIGIIGTGIVGRAVAAKALRHGYSTTVANSRGPEAVRAALGDIGGLVHAGDVSGAAVADVVFLAIPFQLVPRLTDEADWSNRVVVDTTNQFEASDPYRGRAHIGDLTGSEWVADKLPGARIVKALNTMFGPYIDADPQHSEGRQVAFFAGDDDAANTQVASILTTFGFAALPVGNLREGGRLMQLDGFLNAKHMLLQNALDAPVD</sequence>
<dbReference type="Proteomes" id="UP001501594">
    <property type="component" value="Unassembled WGS sequence"/>
</dbReference>
<dbReference type="EMBL" id="BAABAU010000001">
    <property type="protein sequence ID" value="GAA4266011.1"/>
    <property type="molecule type" value="Genomic_DNA"/>
</dbReference>
<reference evidence="4" key="1">
    <citation type="journal article" date="2019" name="Int. J. Syst. Evol. Microbiol.">
        <title>The Global Catalogue of Microorganisms (GCM) 10K type strain sequencing project: providing services to taxonomists for standard genome sequencing and annotation.</title>
        <authorList>
            <consortium name="The Broad Institute Genomics Platform"/>
            <consortium name="The Broad Institute Genome Sequencing Center for Infectious Disease"/>
            <person name="Wu L."/>
            <person name="Ma J."/>
        </authorList>
    </citation>
    <scope>NUCLEOTIDE SEQUENCE [LARGE SCALE GENOMIC DNA]</scope>
    <source>
        <strain evidence="4">JCM 17442</strain>
    </source>
</reference>
<feature type="domain" description="Pyrroline-5-carboxylate reductase catalytic N-terminal" evidence="2">
    <location>
        <begin position="6"/>
        <end position="94"/>
    </location>
</feature>
<dbReference type="SUPFAM" id="SSF51735">
    <property type="entry name" value="NAD(P)-binding Rossmann-fold domains"/>
    <property type="match status" value="1"/>
</dbReference>
<gene>
    <name evidence="3" type="ORF">GCM10022256_16230</name>
</gene>
<protein>
    <submittedName>
        <fullName evidence="3">NAD(P)-binding domain-containing protein</fullName>
    </submittedName>
</protein>